<evidence type="ECO:0000313" key="2">
    <source>
        <dbReference type="Proteomes" id="UP000182054"/>
    </source>
</evidence>
<accession>A0A1I0U9Z4</accession>
<dbReference type="Proteomes" id="UP000182054">
    <property type="component" value="Unassembled WGS sequence"/>
</dbReference>
<sequence>MTDNRIVLPTDGPVIPVEQTCELPQGAVGTPRCTKRAEHVADIHGCILDQPEHAWVRVRICHDHVVTAHKAFTDMQHRSPGGRAECAECEKPFHRFRDLLIKVEVRR</sequence>
<name>A0A1I0U9Z4_9NOCA</name>
<dbReference type="AlphaFoldDB" id="A0A1I0U9Z4"/>
<dbReference type="RefSeq" id="WP_068361649.1">
    <property type="nucleotide sequence ID" value="NZ_FOJN01000016.1"/>
</dbReference>
<proteinExistence type="predicted"/>
<reference evidence="1 2" key="1">
    <citation type="submission" date="2016-10" db="EMBL/GenBank/DDBJ databases">
        <authorList>
            <person name="de Groot N.N."/>
        </authorList>
    </citation>
    <scope>NUCLEOTIDE SEQUENCE [LARGE SCALE GENOMIC DNA]</scope>
    <source>
        <strain evidence="1 2">DSM 44908</strain>
    </source>
</reference>
<gene>
    <name evidence="1" type="ORF">SAMN05444374_11662</name>
</gene>
<dbReference type="OrthoDB" id="4469968at2"/>
<protein>
    <submittedName>
        <fullName evidence="1">Uncharacterized protein</fullName>
    </submittedName>
</protein>
<dbReference type="GeneID" id="85487318"/>
<organism evidence="1 2">
    <name type="scientific">Rhodococcoides kroppenstedtii</name>
    <dbReference type="NCBI Taxonomy" id="293050"/>
    <lineage>
        <taxon>Bacteria</taxon>
        <taxon>Bacillati</taxon>
        <taxon>Actinomycetota</taxon>
        <taxon>Actinomycetes</taxon>
        <taxon>Mycobacteriales</taxon>
        <taxon>Nocardiaceae</taxon>
        <taxon>Rhodococcoides</taxon>
    </lineage>
</organism>
<evidence type="ECO:0000313" key="1">
    <source>
        <dbReference type="EMBL" id="SFA60912.1"/>
    </source>
</evidence>
<dbReference type="EMBL" id="FOJN01000016">
    <property type="protein sequence ID" value="SFA60912.1"/>
    <property type="molecule type" value="Genomic_DNA"/>
</dbReference>